<keyword evidence="4 6" id="KW-0804">Transcription</keyword>
<name>L8H5W7_ACACF</name>
<organism evidence="8 9">
    <name type="scientific">Acanthamoeba castellanii (strain ATCC 30010 / Neff)</name>
    <dbReference type="NCBI Taxonomy" id="1257118"/>
    <lineage>
        <taxon>Eukaryota</taxon>
        <taxon>Amoebozoa</taxon>
        <taxon>Discosea</taxon>
        <taxon>Longamoebia</taxon>
        <taxon>Centramoebida</taxon>
        <taxon>Acanthamoebidae</taxon>
        <taxon>Acanthamoeba</taxon>
    </lineage>
</organism>
<evidence type="ECO:0000256" key="7">
    <source>
        <dbReference type="SAM" id="MobiDB-lite"/>
    </source>
</evidence>
<feature type="region of interest" description="Disordered" evidence="7">
    <location>
        <begin position="569"/>
        <end position="595"/>
    </location>
</feature>
<dbReference type="PANTHER" id="PTHR13114:SF7">
    <property type="entry name" value="MEDIATOR OF RNA POLYMERASE II TRANSCRIPTION SUBUNIT 17"/>
    <property type="match status" value="1"/>
</dbReference>
<feature type="region of interest" description="Disordered" evidence="7">
    <location>
        <begin position="64"/>
        <end position="86"/>
    </location>
</feature>
<comment type="similarity">
    <text evidence="2 6">Belongs to the Mediator complex subunit 17 family.</text>
</comment>
<protein>
    <recommendedName>
        <fullName evidence="6">Mediator of RNA polymerase II transcription subunit 17</fullName>
    </recommendedName>
    <alternativeName>
        <fullName evidence="6">Mediator complex subunit 17</fullName>
    </alternativeName>
</protein>
<keyword evidence="5 6" id="KW-0539">Nucleus</keyword>
<dbReference type="GO" id="GO:0003712">
    <property type="term" value="F:transcription coregulator activity"/>
    <property type="evidence" value="ECO:0007669"/>
    <property type="project" value="InterPro"/>
</dbReference>
<dbReference type="EMBL" id="KB007926">
    <property type="protein sequence ID" value="ELR20113.1"/>
    <property type="molecule type" value="Genomic_DNA"/>
</dbReference>
<evidence type="ECO:0000256" key="1">
    <source>
        <dbReference type="ARBA" id="ARBA00004123"/>
    </source>
</evidence>
<dbReference type="KEGG" id="acan:ACA1_115230"/>
<comment type="subunit">
    <text evidence="6">Component of the Mediator complex.</text>
</comment>
<dbReference type="GO" id="GO:0016592">
    <property type="term" value="C:mediator complex"/>
    <property type="evidence" value="ECO:0007669"/>
    <property type="project" value="InterPro"/>
</dbReference>
<dbReference type="VEuPathDB" id="AmoebaDB:ACA1_115230"/>
<evidence type="ECO:0000256" key="2">
    <source>
        <dbReference type="ARBA" id="ARBA00005635"/>
    </source>
</evidence>
<dbReference type="Pfam" id="PF10156">
    <property type="entry name" value="Med17"/>
    <property type="match status" value="1"/>
</dbReference>
<evidence type="ECO:0000256" key="6">
    <source>
        <dbReference type="RuleBase" id="RU364140"/>
    </source>
</evidence>
<dbReference type="GO" id="GO:0070847">
    <property type="term" value="C:core mediator complex"/>
    <property type="evidence" value="ECO:0007669"/>
    <property type="project" value="TreeGrafter"/>
</dbReference>
<gene>
    <name evidence="6" type="primary">MED17</name>
    <name evidence="8" type="ORF">ACA1_115230</name>
</gene>
<dbReference type="GO" id="GO:0006357">
    <property type="term" value="P:regulation of transcription by RNA polymerase II"/>
    <property type="evidence" value="ECO:0007669"/>
    <property type="project" value="InterPro"/>
</dbReference>
<evidence type="ECO:0000256" key="4">
    <source>
        <dbReference type="ARBA" id="ARBA00023163"/>
    </source>
</evidence>
<evidence type="ECO:0000313" key="8">
    <source>
        <dbReference type="EMBL" id="ELR20113.1"/>
    </source>
</evidence>
<proteinExistence type="inferred from homology"/>
<evidence type="ECO:0000313" key="9">
    <source>
        <dbReference type="Proteomes" id="UP000011083"/>
    </source>
</evidence>
<dbReference type="RefSeq" id="XP_004342223.1">
    <property type="nucleotide sequence ID" value="XM_004342174.1"/>
</dbReference>
<reference evidence="8 9" key="1">
    <citation type="journal article" date="2013" name="Genome Biol.">
        <title>Genome of Acanthamoeba castellanii highlights extensive lateral gene transfer and early evolution of tyrosine kinase signaling.</title>
        <authorList>
            <person name="Clarke M."/>
            <person name="Lohan A.J."/>
            <person name="Liu B."/>
            <person name="Lagkouvardos I."/>
            <person name="Roy S."/>
            <person name="Zafar N."/>
            <person name="Bertelli C."/>
            <person name="Schilde C."/>
            <person name="Kianianmomeni A."/>
            <person name="Burglin T.R."/>
            <person name="Frech C."/>
            <person name="Turcotte B."/>
            <person name="Kopec K.O."/>
            <person name="Synnott J.M."/>
            <person name="Choo C."/>
            <person name="Paponov I."/>
            <person name="Finkler A."/>
            <person name="Soon Heng Tan C."/>
            <person name="Hutchins A.P."/>
            <person name="Weinmeier T."/>
            <person name="Rattei T."/>
            <person name="Chu J.S."/>
            <person name="Gimenez G."/>
            <person name="Irimia M."/>
            <person name="Rigden D.J."/>
            <person name="Fitzpatrick D.A."/>
            <person name="Lorenzo-Morales J."/>
            <person name="Bateman A."/>
            <person name="Chiu C.H."/>
            <person name="Tang P."/>
            <person name="Hegemann P."/>
            <person name="Fromm H."/>
            <person name="Raoult D."/>
            <person name="Greub G."/>
            <person name="Miranda-Saavedra D."/>
            <person name="Chen N."/>
            <person name="Nash P."/>
            <person name="Ginger M.L."/>
            <person name="Horn M."/>
            <person name="Schaap P."/>
            <person name="Caler L."/>
            <person name="Loftus B."/>
        </authorList>
    </citation>
    <scope>NUCLEOTIDE SEQUENCE [LARGE SCALE GENOMIC DNA]</scope>
    <source>
        <strain evidence="8 9">Neff</strain>
    </source>
</reference>
<keyword evidence="6" id="KW-0010">Activator</keyword>
<evidence type="ECO:0000256" key="3">
    <source>
        <dbReference type="ARBA" id="ARBA00023015"/>
    </source>
</evidence>
<keyword evidence="9" id="KW-1185">Reference proteome</keyword>
<comment type="subcellular location">
    <subcellularLocation>
        <location evidence="1 6">Nucleus</location>
    </subcellularLocation>
</comment>
<sequence>MEGAADGVRVTVDAAWSDDRKVLCYLEEPANPAAVTEQLETEKDAQELFTQRARQVDFFKYEKGRSGKGDEEGAEARTREAQKKREERMRLEATRRDAIFARMRHAMGEMELMFGFIDMAQRGEHLATALIQKQPPPVSRAVDSQAFTILAKQKQLEKAATDLTKAATRLRTLVAREKRYNDEILTLRKEVKLRGRPPRAIVAEYAIPCSGSSADACEVDLRKTRTGEVVVHMAPSRVDKSLRILTTHQHSTYSLPLASQGREDAEEATGATATIALLSRALRSQFCAELFRELSEGVSEATRQGHKSEWWWSNHAHVFENEITFYDATIRARPLSIRLASSRTAPPDGTEWVEGMGEEDALAVHHYDEDEHKDGEGNIADTLTVLLFKLWRQHQDQLLRLQINPAPPTPPSRRVGIRMANALFDTFRHHCLRQRLHARLSALCASTPFLATHWFLSPKSPTVSSFNVLFASSLVVHVVVDGTKIVCGSAKPIFSDEEFIEYLLMQLSHRLLGDLHQAAMQEGRPVEKRDLSLLFQSLADKATTMYSHQLQIMQKVMIAEEDHATATASAAAGRGSAGKEPGAGDKPAAIGGRGATASQSVVTSHHFFPLTTALGGAAGGLPASSRSRRDATYAVVLQRWLHLAATER</sequence>
<evidence type="ECO:0000256" key="5">
    <source>
        <dbReference type="ARBA" id="ARBA00023242"/>
    </source>
</evidence>
<accession>L8H5W7</accession>
<dbReference type="GeneID" id="14920957"/>
<dbReference type="PANTHER" id="PTHR13114">
    <property type="entry name" value="MEDIATOR OF RNA POLYMERASE II TRANSCRIPTION SUBUNIT 17"/>
    <property type="match status" value="1"/>
</dbReference>
<comment type="function">
    <text evidence="6">Component of the Mediator complex, a coactivator involved in the regulated transcription of nearly all RNA polymerase II-dependent genes. Mediator functions as a bridge to convey information from gene-specific regulatory proteins to the basal RNA polymerase II transcription machinery. Mediator is recruited to promoters by direct interactions with regulatory proteins and serves as a scaffold for the assembly of a functional preinitiation complex with RNA polymerase II and the general transcription factors.</text>
</comment>
<dbReference type="AlphaFoldDB" id="L8H5W7"/>
<keyword evidence="3 6" id="KW-0805">Transcription regulation</keyword>
<dbReference type="InterPro" id="IPR019313">
    <property type="entry name" value="Mediator_Med17"/>
</dbReference>
<dbReference type="Proteomes" id="UP000011083">
    <property type="component" value="Unassembled WGS sequence"/>
</dbReference>